<dbReference type="RefSeq" id="WP_253767178.1">
    <property type="nucleotide sequence ID" value="NZ_JAMTCK010000002.1"/>
</dbReference>
<keyword evidence="4" id="KW-1185">Reference proteome</keyword>
<dbReference type="GO" id="GO:0003677">
    <property type="term" value="F:DNA binding"/>
    <property type="evidence" value="ECO:0007669"/>
    <property type="project" value="UniProtKB-KW"/>
</dbReference>
<keyword evidence="1" id="KW-0175">Coiled coil</keyword>
<dbReference type="EMBL" id="JAMTCK010000002">
    <property type="protein sequence ID" value="MCP2163967.1"/>
    <property type="molecule type" value="Genomic_DNA"/>
</dbReference>
<comment type="caution">
    <text evidence="3">The sequence shown here is derived from an EMBL/GenBank/DDBJ whole genome shotgun (WGS) entry which is preliminary data.</text>
</comment>
<reference evidence="3" key="1">
    <citation type="submission" date="2022-06" db="EMBL/GenBank/DDBJ databases">
        <title>Genomic Encyclopedia of Archaeal and Bacterial Type Strains, Phase II (KMG-II): from individual species to whole genera.</title>
        <authorList>
            <person name="Goeker M."/>
        </authorList>
    </citation>
    <scope>NUCLEOTIDE SEQUENCE</scope>
    <source>
        <strain evidence="3">DSM 43935</strain>
    </source>
</reference>
<dbReference type="Proteomes" id="UP001206128">
    <property type="component" value="Unassembled WGS sequence"/>
</dbReference>
<dbReference type="InterPro" id="IPR036894">
    <property type="entry name" value="YbaB-like_sf"/>
</dbReference>
<evidence type="ECO:0000313" key="3">
    <source>
        <dbReference type="EMBL" id="MCP2163967.1"/>
    </source>
</evidence>
<sequence>MTQSRPHGSDRNAAMRATVQQLLAEYQQQMDRLGEARKRIAELSGQASSPDRVITVTVDASGVASKIEFTRDVFSEYTPVRLAETLTSVLRQAASQVRGQAAEIGESMRGNAPKLADLVPGAPNLPDLPTVPEVATPAAGQPAGHRSPRDDEDYDQGSFLEERPR</sequence>
<name>A0AAE3G962_9PSEU</name>
<dbReference type="Gene3D" id="3.30.1310.10">
    <property type="entry name" value="Nucleoid-associated protein YbaB-like domain"/>
    <property type="match status" value="1"/>
</dbReference>
<evidence type="ECO:0000256" key="1">
    <source>
        <dbReference type="SAM" id="Coils"/>
    </source>
</evidence>
<proteinExistence type="predicted"/>
<dbReference type="AlphaFoldDB" id="A0AAE3G962"/>
<feature type="coiled-coil region" evidence="1">
    <location>
        <begin position="12"/>
        <end position="46"/>
    </location>
</feature>
<accession>A0AAE3G962</accession>
<protein>
    <submittedName>
        <fullName evidence="3">YbaB/EbfC DNA-binding family protein</fullName>
    </submittedName>
</protein>
<dbReference type="Pfam" id="PF02575">
    <property type="entry name" value="YbaB_DNA_bd"/>
    <property type="match status" value="1"/>
</dbReference>
<evidence type="ECO:0000256" key="2">
    <source>
        <dbReference type="SAM" id="MobiDB-lite"/>
    </source>
</evidence>
<organism evidence="3 4">
    <name type="scientific">Goodfellowiella coeruleoviolacea</name>
    <dbReference type="NCBI Taxonomy" id="334858"/>
    <lineage>
        <taxon>Bacteria</taxon>
        <taxon>Bacillati</taxon>
        <taxon>Actinomycetota</taxon>
        <taxon>Actinomycetes</taxon>
        <taxon>Pseudonocardiales</taxon>
        <taxon>Pseudonocardiaceae</taxon>
        <taxon>Goodfellowiella</taxon>
    </lineage>
</organism>
<gene>
    <name evidence="3" type="ORF">LX83_000807</name>
</gene>
<evidence type="ECO:0000313" key="4">
    <source>
        <dbReference type="Proteomes" id="UP001206128"/>
    </source>
</evidence>
<feature type="region of interest" description="Disordered" evidence="2">
    <location>
        <begin position="104"/>
        <end position="165"/>
    </location>
</feature>
<dbReference type="InterPro" id="IPR004401">
    <property type="entry name" value="YbaB/EbfC"/>
</dbReference>
<keyword evidence="3" id="KW-0238">DNA-binding</keyword>